<dbReference type="Proteomes" id="UP000783742">
    <property type="component" value="Unassembled WGS sequence"/>
</dbReference>
<gene>
    <name evidence="2" type="ORF">KQI68_06425</name>
</gene>
<proteinExistence type="predicted"/>
<accession>A0ABS6FH19</accession>
<organism evidence="2 3">
    <name type="scientific">Peptoniphilus ovalis</name>
    <dbReference type="NCBI Taxonomy" id="2841503"/>
    <lineage>
        <taxon>Bacteria</taxon>
        <taxon>Bacillati</taxon>
        <taxon>Bacillota</taxon>
        <taxon>Tissierellia</taxon>
        <taxon>Tissierellales</taxon>
        <taxon>Peptoniphilaceae</taxon>
        <taxon>Peptoniphilus</taxon>
    </lineage>
</organism>
<keyword evidence="1" id="KW-0175">Coiled coil</keyword>
<evidence type="ECO:0000256" key="1">
    <source>
        <dbReference type="SAM" id="Coils"/>
    </source>
</evidence>
<comment type="caution">
    <text evidence="2">The sequence shown here is derived from an EMBL/GenBank/DDBJ whole genome shotgun (WGS) entry which is preliminary data.</text>
</comment>
<dbReference type="EMBL" id="JAHLQO010000004">
    <property type="protein sequence ID" value="MBU5669472.1"/>
    <property type="molecule type" value="Genomic_DNA"/>
</dbReference>
<keyword evidence="3" id="KW-1185">Reference proteome</keyword>
<dbReference type="RefSeq" id="WP_216549305.1">
    <property type="nucleotide sequence ID" value="NZ_JAHLQO010000004.1"/>
</dbReference>
<sequence>MSNKYYKYEFDGIFKCGHKGTIKQGGYTRDYAESIASKEFKDNVCPDCIEKEKQAQYKKEADIAEENAKKLGFPDLEGTDKQVQWALNIRKELSEKAQNIIDNAEDKELRYLKQIYKDYFYEDDDSLKIRVDLRESLEELLKEKTSSTFFINYNWKIKNLNTEAIIVITKDFLPKIKNKIEKEKEEKAREEELKRDQTIHPENYNETDILIKADDYIKIRTPQYKVAMVTIREYGYKWDNPYWVKKITQFTEATEDRIAEIANKLLAEGYGVRFMIDNYKRVQDLAINGYFKQENTRWIFYNSKFELLQIVLNWEDDLYEEAKRIPDARWLKGTGMLVPLKSYKEVLDFADLYDYKISPAAKEEIEIKMNEIEKTKINVVEKEQFDKNKKLKEILNSKSDLLDDLKDN</sequence>
<evidence type="ECO:0000313" key="3">
    <source>
        <dbReference type="Proteomes" id="UP000783742"/>
    </source>
</evidence>
<reference evidence="2 3" key="1">
    <citation type="submission" date="2021-06" db="EMBL/GenBank/DDBJ databases">
        <authorList>
            <person name="Sun Q."/>
            <person name="Li D."/>
        </authorList>
    </citation>
    <scope>NUCLEOTIDE SEQUENCE [LARGE SCALE GENOMIC DNA]</scope>
    <source>
        <strain evidence="2 3">MSJ-1</strain>
    </source>
</reference>
<feature type="coiled-coil region" evidence="1">
    <location>
        <begin position="362"/>
        <end position="408"/>
    </location>
</feature>
<protein>
    <submittedName>
        <fullName evidence="2">Uncharacterized protein</fullName>
    </submittedName>
</protein>
<evidence type="ECO:0000313" key="2">
    <source>
        <dbReference type="EMBL" id="MBU5669472.1"/>
    </source>
</evidence>
<name>A0ABS6FH19_9FIRM</name>